<evidence type="ECO:0008006" key="9">
    <source>
        <dbReference type="Google" id="ProtNLM"/>
    </source>
</evidence>
<reference evidence="7 8" key="1">
    <citation type="journal article" date="2016" name="Nat. Commun.">
        <title>Thousands of microbial genomes shed light on interconnected biogeochemical processes in an aquifer system.</title>
        <authorList>
            <person name="Anantharaman K."/>
            <person name="Brown C.T."/>
            <person name="Hug L.A."/>
            <person name="Sharon I."/>
            <person name="Castelle C.J."/>
            <person name="Probst A.J."/>
            <person name="Thomas B.C."/>
            <person name="Singh A."/>
            <person name="Wilkins M.J."/>
            <person name="Karaoz U."/>
            <person name="Brodie E.L."/>
            <person name="Williams K.H."/>
            <person name="Hubbard S.S."/>
            <person name="Banfield J.F."/>
        </authorList>
    </citation>
    <scope>NUCLEOTIDE SEQUENCE [LARGE SCALE GENOMIC DNA]</scope>
</reference>
<dbReference type="Pfam" id="PF00015">
    <property type="entry name" value="MCPsignal"/>
    <property type="match status" value="1"/>
</dbReference>
<evidence type="ECO:0000256" key="4">
    <source>
        <dbReference type="SAM" id="Phobius"/>
    </source>
</evidence>
<dbReference type="InterPro" id="IPR003660">
    <property type="entry name" value="HAMP_dom"/>
</dbReference>
<keyword evidence="4" id="KW-0812">Transmembrane</keyword>
<feature type="transmembrane region" description="Helical" evidence="4">
    <location>
        <begin position="6"/>
        <end position="29"/>
    </location>
</feature>
<keyword evidence="4" id="KW-1133">Transmembrane helix</keyword>
<name>A0A1F7FGL1_UNCRA</name>
<dbReference type="PANTHER" id="PTHR32089">
    <property type="entry name" value="METHYL-ACCEPTING CHEMOTAXIS PROTEIN MCPB"/>
    <property type="match status" value="1"/>
</dbReference>
<dbReference type="PROSITE" id="PS50111">
    <property type="entry name" value="CHEMOTAXIS_TRANSDUC_2"/>
    <property type="match status" value="1"/>
</dbReference>
<dbReference type="PANTHER" id="PTHR32089:SF112">
    <property type="entry name" value="LYSOZYME-LIKE PROTEIN-RELATED"/>
    <property type="match status" value="1"/>
</dbReference>
<comment type="similarity">
    <text evidence="2">Belongs to the methyl-accepting chemotaxis (MCP) protein family.</text>
</comment>
<dbReference type="InterPro" id="IPR004089">
    <property type="entry name" value="MCPsignal_dom"/>
</dbReference>
<evidence type="ECO:0000313" key="7">
    <source>
        <dbReference type="EMBL" id="OGK05728.1"/>
    </source>
</evidence>
<feature type="domain" description="HAMP" evidence="6">
    <location>
        <begin position="175"/>
        <end position="229"/>
    </location>
</feature>
<dbReference type="SMART" id="SM00283">
    <property type="entry name" value="MA"/>
    <property type="match status" value="1"/>
</dbReference>
<comment type="caution">
    <text evidence="7">The sequence shown here is derived from an EMBL/GenBank/DDBJ whole genome shotgun (WGS) entry which is preliminary data.</text>
</comment>
<evidence type="ECO:0000259" key="6">
    <source>
        <dbReference type="PROSITE" id="PS50885"/>
    </source>
</evidence>
<proteinExistence type="inferred from homology"/>
<feature type="domain" description="Methyl-accepting transducer" evidence="5">
    <location>
        <begin position="234"/>
        <end position="484"/>
    </location>
</feature>
<dbReference type="EMBL" id="MFYX01000050">
    <property type="protein sequence ID" value="OGK05728.1"/>
    <property type="molecule type" value="Genomic_DNA"/>
</dbReference>
<evidence type="ECO:0000256" key="3">
    <source>
        <dbReference type="PROSITE-ProRule" id="PRU00284"/>
    </source>
</evidence>
<sequence>MNTKSIKFRLLSAFFIIGFVFVLFMIIAIPNRTKATAEKVMAENVEFIVKLLSDNLALGMQTRVLDEGASLQQTLDLLKGGMVRSVAILDENNAFVTGLNADKALFIVDTVVNTDTLLMVRRTMKDSDGKVQGSVEIHFSKDSFVSSIKRFMAFIWIAGIMTLVLVLVAGTVLSNRIIGPLNNSISMLQDIASGEGDLTKRLRLASEDEVGVQSLWMNLFIEKLQAMIREIKANADELNVVSLQLASTSSETSGLAQNMKTKAGQSASIMDMMSGSLRNIMQSANDSSASVKSIALSIETMSQAMDEVAQNCQQESKIAKKADEMARNAREKIKALEEVTRQIGKITKFIQDIADKTNLLALNATIEAASAGKAGLGFAVVAKEVKELAKQTSKATSDINTQIQNIRGTVESTITEIGGIATIINEVNTISQTIAAATEEQSATTQEILRNVRDTSSSTENMKGTCKQNVDTISQISANISEVNTSADKTEQGVQKNRENIISMTGTVNNLHKLVGKFKT</sequence>
<dbReference type="GO" id="GO:0007165">
    <property type="term" value="P:signal transduction"/>
    <property type="evidence" value="ECO:0007669"/>
    <property type="project" value="UniProtKB-KW"/>
</dbReference>
<evidence type="ECO:0000313" key="8">
    <source>
        <dbReference type="Proteomes" id="UP000179243"/>
    </source>
</evidence>
<evidence type="ECO:0000259" key="5">
    <source>
        <dbReference type="PROSITE" id="PS50111"/>
    </source>
</evidence>
<dbReference type="PROSITE" id="PS50885">
    <property type="entry name" value="HAMP"/>
    <property type="match status" value="1"/>
</dbReference>
<feature type="transmembrane region" description="Helical" evidence="4">
    <location>
        <begin position="151"/>
        <end position="173"/>
    </location>
</feature>
<organism evidence="7 8">
    <name type="scientific">Candidatus Raymondbacteria bacterium RIFOXYD12_FULL_49_13</name>
    <dbReference type="NCBI Taxonomy" id="1817890"/>
    <lineage>
        <taxon>Bacteria</taxon>
        <taxon>Raymondiibacteriota</taxon>
    </lineage>
</organism>
<dbReference type="Gene3D" id="1.10.287.950">
    <property type="entry name" value="Methyl-accepting chemotaxis protein"/>
    <property type="match status" value="1"/>
</dbReference>
<gene>
    <name evidence="7" type="ORF">A2519_04035</name>
</gene>
<keyword evidence="4" id="KW-0472">Membrane</keyword>
<dbReference type="SUPFAM" id="SSF58104">
    <property type="entry name" value="Methyl-accepting chemotaxis protein (MCP) signaling domain"/>
    <property type="match status" value="1"/>
</dbReference>
<dbReference type="AlphaFoldDB" id="A0A1F7FGL1"/>
<dbReference type="GO" id="GO:0016020">
    <property type="term" value="C:membrane"/>
    <property type="evidence" value="ECO:0007669"/>
    <property type="project" value="InterPro"/>
</dbReference>
<keyword evidence="1 3" id="KW-0807">Transducer</keyword>
<accession>A0A1F7FGL1</accession>
<evidence type="ECO:0000256" key="1">
    <source>
        <dbReference type="ARBA" id="ARBA00023224"/>
    </source>
</evidence>
<dbReference type="Proteomes" id="UP000179243">
    <property type="component" value="Unassembled WGS sequence"/>
</dbReference>
<evidence type="ECO:0000256" key="2">
    <source>
        <dbReference type="ARBA" id="ARBA00029447"/>
    </source>
</evidence>
<protein>
    <recommendedName>
        <fullName evidence="9">Methyl-accepting transducer domain-containing protein</fullName>
    </recommendedName>
</protein>